<dbReference type="Pfam" id="PF07833">
    <property type="entry name" value="Cu_amine_oxidN1"/>
    <property type="match status" value="1"/>
</dbReference>
<dbReference type="SUPFAM" id="SSF55383">
    <property type="entry name" value="Copper amine oxidase, domain N"/>
    <property type="match status" value="1"/>
</dbReference>
<dbReference type="KEGG" id="amic:Ami3637_03020"/>
<dbReference type="AlphaFoldDB" id="A0A6P1MHK2"/>
<protein>
    <recommendedName>
        <fullName evidence="2">Copper amine oxidase-like N-terminal domain-containing protein</fullName>
    </recommendedName>
</protein>
<sequence length="294" mass="32911">MNIKKSKYLLAIVLILLFNVNYCFAETQIYDFYKEVNLVIGENIATVNTKPVTMDQSAYVSGGRTMVPFRFLGESLGAKVSWDAATKQAKLSLSGVEVIVTVGSLNGLVNGQIVKMDVPAVNKEGRLFIPLRFVSENLGALVNYDDETKGISIYYADTSNWKTYKAPNELTYKYPATWSIAPHEDDQYTVKIKSPNGSELVTYYDDKKPKALMLELNKEFTEVGWKLENTFMDDENDPDSGYELVFSQKEKDGSYSSIHIFVDALGTGSNVGICRTSQNNESIDCFIFYKIVAS</sequence>
<keyword evidence="4" id="KW-1185">Reference proteome</keyword>
<accession>A0A6P1MHK2</accession>
<feature type="signal peptide" evidence="1">
    <location>
        <begin position="1"/>
        <end position="25"/>
    </location>
</feature>
<dbReference type="InterPro" id="IPR012854">
    <property type="entry name" value="Cu_amine_oxidase-like_N"/>
</dbReference>
<dbReference type="EMBL" id="CP047591">
    <property type="protein sequence ID" value="QHI71488.1"/>
    <property type="molecule type" value="Genomic_DNA"/>
</dbReference>
<evidence type="ECO:0000313" key="4">
    <source>
        <dbReference type="Proteomes" id="UP000463883"/>
    </source>
</evidence>
<dbReference type="Proteomes" id="UP000463883">
    <property type="component" value="Chromosome"/>
</dbReference>
<evidence type="ECO:0000259" key="2">
    <source>
        <dbReference type="Pfam" id="PF07833"/>
    </source>
</evidence>
<reference evidence="3 4" key="1">
    <citation type="submission" date="2020-01" db="EMBL/GenBank/DDBJ databases">
        <title>Genomic analysis of Aminipila sp. CBA3637.</title>
        <authorList>
            <person name="Kim Y.B."/>
            <person name="Roh S.W."/>
        </authorList>
    </citation>
    <scope>NUCLEOTIDE SEQUENCE [LARGE SCALE GENOMIC DNA]</scope>
    <source>
        <strain evidence="3 4">CBA3637</strain>
    </source>
</reference>
<proteinExistence type="predicted"/>
<keyword evidence="1" id="KW-0732">Signal</keyword>
<dbReference type="RefSeq" id="WP_162361263.1">
    <property type="nucleotide sequence ID" value="NZ_CP047591.1"/>
</dbReference>
<dbReference type="InterPro" id="IPR036582">
    <property type="entry name" value="Mao_N_sf"/>
</dbReference>
<gene>
    <name evidence="3" type="ORF">Ami3637_03020</name>
</gene>
<evidence type="ECO:0000256" key="1">
    <source>
        <dbReference type="SAM" id="SignalP"/>
    </source>
</evidence>
<evidence type="ECO:0000313" key="3">
    <source>
        <dbReference type="EMBL" id="QHI71488.1"/>
    </source>
</evidence>
<feature type="domain" description="Copper amine oxidase-like N-terminal" evidence="2">
    <location>
        <begin position="46"/>
        <end position="153"/>
    </location>
</feature>
<feature type="chain" id="PRO_5026956860" description="Copper amine oxidase-like N-terminal domain-containing protein" evidence="1">
    <location>
        <begin position="26"/>
        <end position="294"/>
    </location>
</feature>
<organism evidence="3 4">
    <name type="scientific">Aminipila terrae</name>
    <dbReference type="NCBI Taxonomy" id="2697030"/>
    <lineage>
        <taxon>Bacteria</taxon>
        <taxon>Bacillati</taxon>
        <taxon>Bacillota</taxon>
        <taxon>Clostridia</taxon>
        <taxon>Peptostreptococcales</taxon>
        <taxon>Anaerovoracaceae</taxon>
        <taxon>Aminipila</taxon>
    </lineage>
</organism>
<name>A0A6P1MHK2_9FIRM</name>
<dbReference type="Gene3D" id="3.30.457.10">
    <property type="entry name" value="Copper amine oxidase-like, N-terminal domain"/>
    <property type="match status" value="1"/>
</dbReference>